<evidence type="ECO:0000313" key="1">
    <source>
        <dbReference type="EMBL" id="MPM28189.1"/>
    </source>
</evidence>
<organism evidence="1">
    <name type="scientific">bioreactor metagenome</name>
    <dbReference type="NCBI Taxonomy" id="1076179"/>
    <lineage>
        <taxon>unclassified sequences</taxon>
        <taxon>metagenomes</taxon>
        <taxon>ecological metagenomes</taxon>
    </lineage>
</organism>
<comment type="caution">
    <text evidence="1">The sequence shown here is derived from an EMBL/GenBank/DDBJ whole genome shotgun (WGS) entry which is preliminary data.</text>
</comment>
<protein>
    <submittedName>
        <fullName evidence="1">Uncharacterized protein</fullName>
    </submittedName>
</protein>
<proteinExistence type="predicted"/>
<dbReference type="AlphaFoldDB" id="A0A644YIN1"/>
<accession>A0A644YIN1</accession>
<sequence>MLEGLKRVFRSFITGISESEGASLYKGEGMLVHQTNGGEIILENTAACKKITIKNKDNVLTGIQLSDIDFDKVDLLENPQNAHKLIADYGFGIETFINGVALVWWTLYPDGRYFEDEDGFGGEACNETTVYAFMDTQGKVVIPFQDMSGEEKNHYRKMAEEAVKG</sequence>
<dbReference type="EMBL" id="VSSQ01005187">
    <property type="protein sequence ID" value="MPM28189.1"/>
    <property type="molecule type" value="Genomic_DNA"/>
</dbReference>
<gene>
    <name evidence="1" type="ORF">SDC9_74708</name>
</gene>
<name>A0A644YIN1_9ZZZZ</name>
<reference evidence="1" key="1">
    <citation type="submission" date="2019-08" db="EMBL/GenBank/DDBJ databases">
        <authorList>
            <person name="Kucharzyk K."/>
            <person name="Murdoch R.W."/>
            <person name="Higgins S."/>
            <person name="Loffler F."/>
        </authorList>
    </citation>
    <scope>NUCLEOTIDE SEQUENCE</scope>
</reference>